<evidence type="ECO:0000313" key="5">
    <source>
        <dbReference type="Proteomes" id="UP000025947"/>
    </source>
</evidence>
<dbReference type="PANTHER" id="PTHR30466:SF1">
    <property type="entry name" value="FMN REDUCTASE (NADH) RUTF"/>
    <property type="match status" value="1"/>
</dbReference>
<comment type="similarity">
    <text evidence="1">Belongs to the non-flavoprotein flavin reductase family.</text>
</comment>
<protein>
    <recommendedName>
        <fullName evidence="3">Flavin reductase like domain-containing protein</fullName>
    </recommendedName>
</protein>
<dbReference type="Proteomes" id="UP000025947">
    <property type="component" value="Unassembled WGS sequence"/>
</dbReference>
<proteinExistence type="inferred from homology"/>
<dbReference type="GO" id="GO:0042602">
    <property type="term" value="F:riboflavin reductase (NADPH) activity"/>
    <property type="evidence" value="ECO:0007669"/>
    <property type="project" value="TreeGrafter"/>
</dbReference>
<dbReference type="InterPro" id="IPR012349">
    <property type="entry name" value="Split_barrel_FMN-bd"/>
</dbReference>
<evidence type="ECO:0000313" key="4">
    <source>
        <dbReference type="EMBL" id="KBZ69321.1"/>
    </source>
</evidence>
<evidence type="ECO:0000256" key="2">
    <source>
        <dbReference type="ARBA" id="ARBA00023002"/>
    </source>
</evidence>
<gene>
    <name evidence="4" type="ORF">K875_00036</name>
</gene>
<dbReference type="InterPro" id="IPR002563">
    <property type="entry name" value="Flavin_Rdtase-like_dom"/>
</dbReference>
<evidence type="ECO:0000259" key="3">
    <source>
        <dbReference type="SMART" id="SM00903"/>
    </source>
</evidence>
<organism evidence="4 5">
    <name type="scientific">Mycobacterium [tuberculosis] TKK-01-0051</name>
    <dbReference type="NCBI Taxonomy" id="1324261"/>
    <lineage>
        <taxon>Bacteria</taxon>
        <taxon>Bacillati</taxon>
        <taxon>Actinomycetota</taxon>
        <taxon>Actinomycetes</taxon>
        <taxon>Mycobacteriales</taxon>
        <taxon>Mycobacteriaceae</taxon>
        <taxon>Mycobacterium</taxon>
        <taxon>Mycobacterium avium complex (MAC)</taxon>
    </lineage>
</organism>
<dbReference type="EMBL" id="JLXW01000001">
    <property type="protein sequence ID" value="KBZ69321.1"/>
    <property type="molecule type" value="Genomic_DNA"/>
</dbReference>
<dbReference type="SUPFAM" id="SSF50475">
    <property type="entry name" value="FMN-binding split barrel"/>
    <property type="match status" value="1"/>
</dbReference>
<dbReference type="PANTHER" id="PTHR30466">
    <property type="entry name" value="FLAVIN REDUCTASE"/>
    <property type="match status" value="1"/>
</dbReference>
<evidence type="ECO:0000256" key="1">
    <source>
        <dbReference type="ARBA" id="ARBA00008898"/>
    </source>
</evidence>
<dbReference type="InterPro" id="IPR050268">
    <property type="entry name" value="NADH-dep_flavin_reductase"/>
</dbReference>
<sequence length="174" mass="19495">MALPAFRTSNPTDMRRSMGRFTTGVAIVTSGNEDDVCGMTISSLTSISLDPPILMVSLTEGGRTTEMVSATGRFAISILSCRQEAIARHFATRGGARFRDFIVCEYGEYKMPMIKDALVQAECRVHSAHDIGDHRVYFGEVENLRFRDGKGLVFYSGRFGDFHDFGHDEMPWFY</sequence>
<keyword evidence="2" id="KW-0560">Oxidoreductase</keyword>
<dbReference type="Pfam" id="PF01613">
    <property type="entry name" value="Flavin_Reduct"/>
    <property type="match status" value="1"/>
</dbReference>
<comment type="caution">
    <text evidence="4">The sequence shown here is derived from an EMBL/GenBank/DDBJ whole genome shotgun (WGS) entry which is preliminary data.</text>
</comment>
<reference evidence="4 5" key="1">
    <citation type="submission" date="2014-04" db="EMBL/GenBank/DDBJ databases">
        <title>The Genome Sequence of Mycobacterium tuberculosis TKK-01-0051.</title>
        <authorList>
            <consortium name="The Broad Institute Genomics Platform"/>
            <consortium name="The Broad Institute Genome Sequencing Center for Infectious Disease"/>
            <person name="Earl A.M."/>
            <person name="Cohen K."/>
            <person name="Pym A."/>
            <person name="Bishai W."/>
            <person name="Maharaj K."/>
            <person name="Desjardins C."/>
            <person name="Abeel T."/>
            <person name="Young S."/>
            <person name="Zeng Q."/>
            <person name="Gargeya S."/>
            <person name="Abouelleil A."/>
            <person name="Alvarado L."/>
            <person name="Chapman S.B."/>
            <person name="Gainer-Dewar J."/>
            <person name="Goldberg J."/>
            <person name="Griggs A."/>
            <person name="Gujja S."/>
            <person name="Hansen M."/>
            <person name="Howarth C."/>
            <person name="Imamovic A."/>
            <person name="Larimer J."/>
            <person name="Murphy C."/>
            <person name="Naylor J."/>
            <person name="Pearson M."/>
            <person name="Poon T.W."/>
            <person name="Priest M."/>
            <person name="Roberts A."/>
            <person name="Saif S."/>
            <person name="Shea T."/>
            <person name="Sykes S."/>
            <person name="Wortman J."/>
            <person name="Nusbaum C."/>
            <person name="Birren B."/>
        </authorList>
    </citation>
    <scope>NUCLEOTIDE SEQUENCE [LARGE SCALE GENOMIC DNA]</scope>
    <source>
        <strain evidence="4 5">TKK-01-0051</strain>
    </source>
</reference>
<dbReference type="PATRIC" id="fig|1324261.3.peg.37"/>
<name>A0A051UL63_9MYCO</name>
<dbReference type="AlphaFoldDB" id="A0A051UL63"/>
<keyword evidence="5" id="KW-1185">Reference proteome</keyword>
<dbReference type="HOGENOM" id="CLU_059021_1_4_11"/>
<dbReference type="Gene3D" id="2.30.110.10">
    <property type="entry name" value="Electron Transport, Fmn-binding Protein, Chain A"/>
    <property type="match status" value="1"/>
</dbReference>
<dbReference type="GO" id="GO:0010181">
    <property type="term" value="F:FMN binding"/>
    <property type="evidence" value="ECO:0007669"/>
    <property type="project" value="InterPro"/>
</dbReference>
<feature type="domain" description="Flavin reductase like" evidence="3">
    <location>
        <begin position="18"/>
        <end position="161"/>
    </location>
</feature>
<accession>A0A051UL63</accession>
<dbReference type="SMART" id="SM00903">
    <property type="entry name" value="Flavin_Reduct"/>
    <property type="match status" value="1"/>
</dbReference>